<sequence length="173" mass="19661">MSKAPADIDRTGWRALQLLAEHRKMHAQPAQQPQQQQQGLDHAIALGSPQAPEKDPLLLEAQDDEQDDAKDREQTPLFREETPNLKHACEETHWAEWVKRARMSASPTLDWEEFRTPPSERVPSDPLFRPSTPPRTPSPSPPPQPTGKKLFFSNPKDRAEMIARLKAKKAPEK</sequence>
<reference evidence="4 5" key="1">
    <citation type="journal article" date="2016" name="Mol. Biol. Evol.">
        <title>Comparative Genomics of Early-Diverging Mushroom-Forming Fungi Provides Insights into the Origins of Lignocellulose Decay Capabilities.</title>
        <authorList>
            <person name="Nagy L.G."/>
            <person name="Riley R."/>
            <person name="Tritt A."/>
            <person name="Adam C."/>
            <person name="Daum C."/>
            <person name="Floudas D."/>
            <person name="Sun H."/>
            <person name="Yadav J.S."/>
            <person name="Pangilinan J."/>
            <person name="Larsson K.H."/>
            <person name="Matsuura K."/>
            <person name="Barry K."/>
            <person name="Labutti K."/>
            <person name="Kuo R."/>
            <person name="Ohm R.A."/>
            <person name="Bhattacharya S.S."/>
            <person name="Shirouzu T."/>
            <person name="Yoshinaga Y."/>
            <person name="Martin F.M."/>
            <person name="Grigoriev I.V."/>
            <person name="Hibbett D.S."/>
        </authorList>
    </citation>
    <scope>NUCLEOTIDE SEQUENCE [LARGE SCALE GENOMIC DNA]</scope>
    <source>
        <strain evidence="4 5">HHB12733</strain>
    </source>
</reference>
<dbReference type="Proteomes" id="UP000076842">
    <property type="component" value="Unassembled WGS sequence"/>
</dbReference>
<keyword evidence="5" id="KW-1185">Reference proteome</keyword>
<gene>
    <name evidence="4" type="ORF">CALCODRAFT_487344</name>
    <name evidence="3" type="ORF">CALCODRAFT_487757</name>
    <name evidence="2" type="ORF">CALCODRAFT_489022</name>
</gene>
<feature type="compositionally biased region" description="Pro residues" evidence="1">
    <location>
        <begin position="131"/>
        <end position="145"/>
    </location>
</feature>
<name>A0A165D703_9BASI</name>
<evidence type="ECO:0000256" key="1">
    <source>
        <dbReference type="SAM" id="MobiDB-lite"/>
    </source>
</evidence>
<proteinExistence type="predicted"/>
<evidence type="ECO:0000313" key="3">
    <source>
        <dbReference type="EMBL" id="KZT51621.1"/>
    </source>
</evidence>
<protein>
    <submittedName>
        <fullName evidence="4">Uncharacterized protein</fullName>
    </submittedName>
</protein>
<feature type="region of interest" description="Disordered" evidence="1">
    <location>
        <begin position="107"/>
        <end position="154"/>
    </location>
</feature>
<evidence type="ECO:0000313" key="2">
    <source>
        <dbReference type="EMBL" id="KZT50027.1"/>
    </source>
</evidence>
<dbReference type="EMBL" id="KV424075">
    <property type="protein sequence ID" value="KZT52195.1"/>
    <property type="molecule type" value="Genomic_DNA"/>
</dbReference>
<evidence type="ECO:0000313" key="4">
    <source>
        <dbReference type="EMBL" id="KZT52195.1"/>
    </source>
</evidence>
<dbReference type="EMBL" id="KV424098">
    <property type="protein sequence ID" value="KZT51621.1"/>
    <property type="molecule type" value="Genomic_DNA"/>
</dbReference>
<accession>A0A165D703</accession>
<feature type="compositionally biased region" description="Basic and acidic residues" evidence="1">
    <location>
        <begin position="69"/>
        <end position="84"/>
    </location>
</feature>
<dbReference type="AlphaFoldDB" id="A0A165D703"/>
<feature type="compositionally biased region" description="Low complexity" evidence="1">
    <location>
        <begin position="27"/>
        <end position="38"/>
    </location>
</feature>
<organism evidence="4 5">
    <name type="scientific">Calocera cornea HHB12733</name>
    <dbReference type="NCBI Taxonomy" id="1353952"/>
    <lineage>
        <taxon>Eukaryota</taxon>
        <taxon>Fungi</taxon>
        <taxon>Dikarya</taxon>
        <taxon>Basidiomycota</taxon>
        <taxon>Agaricomycotina</taxon>
        <taxon>Dacrymycetes</taxon>
        <taxon>Dacrymycetales</taxon>
        <taxon>Dacrymycetaceae</taxon>
        <taxon>Calocera</taxon>
    </lineage>
</organism>
<dbReference type="EMBL" id="KV424273">
    <property type="protein sequence ID" value="KZT50027.1"/>
    <property type="molecule type" value="Genomic_DNA"/>
</dbReference>
<evidence type="ECO:0000313" key="5">
    <source>
        <dbReference type="Proteomes" id="UP000076842"/>
    </source>
</evidence>
<feature type="region of interest" description="Disordered" evidence="1">
    <location>
        <begin position="20"/>
        <end position="84"/>
    </location>
</feature>